<name>A0ABD0PN97_CIRMR</name>
<evidence type="ECO:0000313" key="3">
    <source>
        <dbReference type="Proteomes" id="UP001529510"/>
    </source>
</evidence>
<feature type="non-terminal residue" evidence="2">
    <location>
        <position position="1"/>
    </location>
</feature>
<accession>A0ABD0PN97</accession>
<organism evidence="2 3">
    <name type="scientific">Cirrhinus mrigala</name>
    <name type="common">Mrigala</name>
    <dbReference type="NCBI Taxonomy" id="683832"/>
    <lineage>
        <taxon>Eukaryota</taxon>
        <taxon>Metazoa</taxon>
        <taxon>Chordata</taxon>
        <taxon>Craniata</taxon>
        <taxon>Vertebrata</taxon>
        <taxon>Euteleostomi</taxon>
        <taxon>Actinopterygii</taxon>
        <taxon>Neopterygii</taxon>
        <taxon>Teleostei</taxon>
        <taxon>Ostariophysi</taxon>
        <taxon>Cypriniformes</taxon>
        <taxon>Cyprinidae</taxon>
        <taxon>Labeoninae</taxon>
        <taxon>Labeonini</taxon>
        <taxon>Cirrhinus</taxon>
    </lineage>
</organism>
<reference evidence="2 3" key="1">
    <citation type="submission" date="2024-05" db="EMBL/GenBank/DDBJ databases">
        <title>Genome sequencing and assembly of Indian major carp, Cirrhinus mrigala (Hamilton, 1822).</title>
        <authorList>
            <person name="Mohindra V."/>
            <person name="Chowdhury L.M."/>
            <person name="Lal K."/>
            <person name="Jena J.K."/>
        </authorList>
    </citation>
    <scope>NUCLEOTIDE SEQUENCE [LARGE SCALE GENOMIC DNA]</scope>
    <source>
        <strain evidence="2">CM1030</strain>
        <tissue evidence="2">Blood</tissue>
    </source>
</reference>
<dbReference type="InterPro" id="IPR036691">
    <property type="entry name" value="Endo/exonu/phosph_ase_sf"/>
</dbReference>
<feature type="region of interest" description="Disordered" evidence="1">
    <location>
        <begin position="1"/>
        <end position="26"/>
    </location>
</feature>
<dbReference type="EMBL" id="JAMKFB020000015">
    <property type="protein sequence ID" value="KAL0174768.1"/>
    <property type="molecule type" value="Genomic_DNA"/>
</dbReference>
<dbReference type="AlphaFoldDB" id="A0ABD0PN97"/>
<evidence type="ECO:0000256" key="1">
    <source>
        <dbReference type="SAM" id="MobiDB-lite"/>
    </source>
</evidence>
<feature type="compositionally biased region" description="Basic and acidic residues" evidence="1">
    <location>
        <begin position="1"/>
        <end position="10"/>
    </location>
</feature>
<comment type="caution">
    <text evidence="2">The sequence shown here is derived from an EMBL/GenBank/DDBJ whole genome shotgun (WGS) entry which is preliminary data.</text>
</comment>
<proteinExistence type="predicted"/>
<gene>
    <name evidence="2" type="ORF">M9458_030736</name>
</gene>
<keyword evidence="3" id="KW-1185">Reference proteome</keyword>
<sequence length="61" mass="7198">ILWRVKPKEDSNEDGQNQEETNKQLQEEFPLKLSQEFYTSKMEYGISDHKPVIGIFRLEVG</sequence>
<dbReference type="Proteomes" id="UP001529510">
    <property type="component" value="Unassembled WGS sequence"/>
</dbReference>
<protein>
    <submittedName>
        <fullName evidence="2">Uncharacterized protein</fullName>
    </submittedName>
</protein>
<dbReference type="Gene3D" id="3.60.10.10">
    <property type="entry name" value="Endonuclease/exonuclease/phosphatase"/>
    <property type="match status" value="1"/>
</dbReference>
<feature type="non-terminal residue" evidence="2">
    <location>
        <position position="61"/>
    </location>
</feature>
<evidence type="ECO:0000313" key="2">
    <source>
        <dbReference type="EMBL" id="KAL0174768.1"/>
    </source>
</evidence>